<feature type="region of interest" description="Disordered" evidence="1">
    <location>
        <begin position="1"/>
        <end position="249"/>
    </location>
</feature>
<evidence type="ECO:0000256" key="1">
    <source>
        <dbReference type="SAM" id="MobiDB-lite"/>
    </source>
</evidence>
<dbReference type="Proteomes" id="UP000321518">
    <property type="component" value="Unassembled WGS sequence"/>
</dbReference>
<feature type="region of interest" description="Disordered" evidence="1">
    <location>
        <begin position="380"/>
        <end position="399"/>
    </location>
</feature>
<evidence type="ECO:0000313" key="3">
    <source>
        <dbReference type="Proteomes" id="UP000321518"/>
    </source>
</evidence>
<feature type="compositionally biased region" description="Low complexity" evidence="1">
    <location>
        <begin position="184"/>
        <end position="197"/>
    </location>
</feature>
<proteinExistence type="predicted"/>
<feature type="region of interest" description="Disordered" evidence="1">
    <location>
        <begin position="298"/>
        <end position="320"/>
    </location>
</feature>
<sequence length="450" mass="47559">MPAAYSLSATKPLTRSEGHSILRSRHATFDDPADDQAPASPAQSNRPRFLRAHTSPNKRDPAQNGGKIPWDEGLVAVDPFEGAQPVRRGVGRQVNSEDVVPGGKRAHRLQGSASSGESSAKEYLSPISAGWAGRFPPGELHGGESDEEDAARVKASPSKGRSGLKRLVPKGSKFSLRHLARGGPSAQHSPPSSPQSQYGFEGTITAPATLTPPSASIRLSPATASSRGDGRKGSSAGLSMDESSLSGGVKGKAAKILGEEIVPHGKAARLLGLERKRTLVKNPSTTSLQAYDWELFSRSDSSSPSLRTGASGTARLAPPVHVRQRSISTPAPVFASLDIPISSPEMSSSPRLTPLQSEDDDPWQPLVPISAPVTPDTFSELAKSTRKTRELSHSSSVESFPQTARIASCASSTFREMPDFRARGMSRYGSTTGRLSPDSIRFSTLFGNGG</sequence>
<reference evidence="2 3" key="1">
    <citation type="submission" date="2019-07" db="EMBL/GenBank/DDBJ databases">
        <title>Rhodotorula toruloides NBRC10032 genome sequencing.</title>
        <authorList>
            <person name="Shida Y."/>
            <person name="Takaku H."/>
            <person name="Ogasawara W."/>
            <person name="Mori K."/>
        </authorList>
    </citation>
    <scope>NUCLEOTIDE SEQUENCE [LARGE SCALE GENOMIC DNA]</scope>
    <source>
        <strain evidence="2 3">NBRC10032</strain>
    </source>
</reference>
<dbReference type="AlphaFoldDB" id="A0A511KQC7"/>
<evidence type="ECO:0000313" key="2">
    <source>
        <dbReference type="EMBL" id="GEM12553.1"/>
    </source>
</evidence>
<accession>A0A511KQC7</accession>
<feature type="compositionally biased region" description="Low complexity" evidence="1">
    <location>
        <begin position="35"/>
        <end position="44"/>
    </location>
</feature>
<protein>
    <submittedName>
        <fullName evidence="2">Uncharacterized protein</fullName>
    </submittedName>
</protein>
<comment type="caution">
    <text evidence="2">The sequence shown here is derived from an EMBL/GenBank/DDBJ whole genome shotgun (WGS) entry which is preliminary data.</text>
</comment>
<feature type="compositionally biased region" description="Low complexity" evidence="1">
    <location>
        <begin position="111"/>
        <end position="122"/>
    </location>
</feature>
<dbReference type="OrthoDB" id="2538027at2759"/>
<organism evidence="2 3">
    <name type="scientific">Rhodotorula toruloides</name>
    <name type="common">Yeast</name>
    <name type="synonym">Rhodosporidium toruloides</name>
    <dbReference type="NCBI Taxonomy" id="5286"/>
    <lineage>
        <taxon>Eukaryota</taxon>
        <taxon>Fungi</taxon>
        <taxon>Dikarya</taxon>
        <taxon>Basidiomycota</taxon>
        <taxon>Pucciniomycotina</taxon>
        <taxon>Microbotryomycetes</taxon>
        <taxon>Sporidiobolales</taxon>
        <taxon>Sporidiobolaceae</taxon>
        <taxon>Rhodotorula</taxon>
    </lineage>
</organism>
<name>A0A511KQC7_RHOTO</name>
<dbReference type="EMBL" id="BJWK01000022">
    <property type="protein sequence ID" value="GEM12553.1"/>
    <property type="molecule type" value="Genomic_DNA"/>
</dbReference>
<gene>
    <name evidence="2" type="ORF">Rt10032_c22g6570</name>
</gene>